<sequence length="100" mass="11260">MILPRVLVFAAILVFASIATSKVVLTLRPICHDKDLQRMEAALCEKMHHKDGNGMYCIPEPPYLGHANIRAMSRFECCTQPCNQTHLAERLCVPCHTLRA</sequence>
<dbReference type="EMBL" id="CM016762">
    <property type="protein sequence ID" value="TMS32583.1"/>
    <property type="molecule type" value="Genomic_DNA"/>
</dbReference>
<proteinExistence type="predicted"/>
<dbReference type="AlphaFoldDB" id="A0A4V6I740"/>
<reference evidence="2 3" key="1">
    <citation type="journal article" date="2015" name="Genome Biol.">
        <title>Comparative genomics of Steinernema reveals deeply conserved gene regulatory networks.</title>
        <authorList>
            <person name="Dillman A.R."/>
            <person name="Macchietto M."/>
            <person name="Porter C.F."/>
            <person name="Rogers A."/>
            <person name="Williams B."/>
            <person name="Antoshechkin I."/>
            <person name="Lee M.M."/>
            <person name="Goodwin Z."/>
            <person name="Lu X."/>
            <person name="Lewis E.E."/>
            <person name="Goodrich-Blair H."/>
            <person name="Stock S.P."/>
            <person name="Adams B.J."/>
            <person name="Sternberg P.W."/>
            <person name="Mortazavi A."/>
        </authorList>
    </citation>
    <scope>NUCLEOTIDE SEQUENCE [LARGE SCALE GENOMIC DNA]</scope>
    <source>
        <strain evidence="2 3">ALL</strain>
    </source>
</reference>
<name>A0A4V6I740_STECR</name>
<evidence type="ECO:0008006" key="4">
    <source>
        <dbReference type="Google" id="ProtNLM"/>
    </source>
</evidence>
<accession>A0A4V6I740</accession>
<comment type="caution">
    <text evidence="2">The sequence shown here is derived from an EMBL/GenBank/DDBJ whole genome shotgun (WGS) entry which is preliminary data.</text>
</comment>
<reference evidence="2 3" key="2">
    <citation type="journal article" date="2019" name="G3 (Bethesda)">
        <title>Hybrid Assembly of the Genome of the Entomopathogenic Nematode Steinernema carpocapsae Identifies the X-Chromosome.</title>
        <authorList>
            <person name="Serra L."/>
            <person name="Macchietto M."/>
            <person name="Macias-Munoz A."/>
            <person name="McGill C.J."/>
            <person name="Rodriguez I.M."/>
            <person name="Rodriguez B."/>
            <person name="Murad R."/>
            <person name="Mortazavi A."/>
        </authorList>
    </citation>
    <scope>NUCLEOTIDE SEQUENCE [LARGE SCALE GENOMIC DNA]</scope>
    <source>
        <strain evidence="2 3">ALL</strain>
    </source>
</reference>
<gene>
    <name evidence="2" type="ORF">L596_000403</name>
</gene>
<keyword evidence="3" id="KW-1185">Reference proteome</keyword>
<feature type="chain" id="PRO_5020920524" description="Insulin-like domain-containing protein" evidence="1">
    <location>
        <begin position="22"/>
        <end position="100"/>
    </location>
</feature>
<evidence type="ECO:0000256" key="1">
    <source>
        <dbReference type="SAM" id="SignalP"/>
    </source>
</evidence>
<feature type="signal peptide" evidence="1">
    <location>
        <begin position="1"/>
        <end position="21"/>
    </location>
</feature>
<dbReference type="Proteomes" id="UP000298663">
    <property type="component" value="Chromosome X"/>
</dbReference>
<organism evidence="2 3">
    <name type="scientific">Steinernema carpocapsae</name>
    <name type="common">Entomopathogenic nematode</name>
    <dbReference type="NCBI Taxonomy" id="34508"/>
    <lineage>
        <taxon>Eukaryota</taxon>
        <taxon>Metazoa</taxon>
        <taxon>Ecdysozoa</taxon>
        <taxon>Nematoda</taxon>
        <taxon>Chromadorea</taxon>
        <taxon>Rhabditida</taxon>
        <taxon>Tylenchina</taxon>
        <taxon>Panagrolaimomorpha</taxon>
        <taxon>Strongyloidoidea</taxon>
        <taxon>Steinernematidae</taxon>
        <taxon>Steinernema</taxon>
    </lineage>
</organism>
<dbReference type="EMBL" id="AZBU02000001">
    <property type="protein sequence ID" value="TMS32583.1"/>
    <property type="molecule type" value="Genomic_DNA"/>
</dbReference>
<protein>
    <recommendedName>
        <fullName evidence="4">Insulin-like domain-containing protein</fullName>
    </recommendedName>
</protein>
<evidence type="ECO:0000313" key="3">
    <source>
        <dbReference type="Proteomes" id="UP000298663"/>
    </source>
</evidence>
<evidence type="ECO:0000313" key="2">
    <source>
        <dbReference type="EMBL" id="TMS32583.1"/>
    </source>
</evidence>
<keyword evidence="1" id="KW-0732">Signal</keyword>